<feature type="domain" description="PKD" evidence="2">
    <location>
        <begin position="585"/>
        <end position="653"/>
    </location>
</feature>
<gene>
    <name evidence="3" type="ORF">PM3016_2123</name>
</gene>
<accession>H6NF12</accession>
<evidence type="ECO:0000313" key="3">
    <source>
        <dbReference type="EMBL" id="AFC29019.1"/>
    </source>
</evidence>
<dbReference type="AlphaFoldDB" id="H6NF12"/>
<name>H6NF12_9BACL</name>
<dbReference type="Gene3D" id="2.60.40.10">
    <property type="entry name" value="Immunoglobulins"/>
    <property type="match status" value="1"/>
</dbReference>
<dbReference type="EMBL" id="CP003235">
    <property type="protein sequence ID" value="AFC29019.1"/>
    <property type="molecule type" value="Genomic_DNA"/>
</dbReference>
<organism evidence="3 4">
    <name type="scientific">Paenibacillus mucilaginosus 3016</name>
    <dbReference type="NCBI Taxonomy" id="1116391"/>
    <lineage>
        <taxon>Bacteria</taxon>
        <taxon>Bacillati</taxon>
        <taxon>Bacillota</taxon>
        <taxon>Bacilli</taxon>
        <taxon>Bacillales</taxon>
        <taxon>Paenibacillaceae</taxon>
        <taxon>Paenibacillus</taxon>
    </lineage>
</organism>
<evidence type="ECO:0000313" key="4">
    <source>
        <dbReference type="Proteomes" id="UP000007523"/>
    </source>
</evidence>
<dbReference type="InterPro" id="IPR035986">
    <property type="entry name" value="PKD_dom_sf"/>
</dbReference>
<proteinExistence type="predicted"/>
<evidence type="ECO:0000259" key="2">
    <source>
        <dbReference type="Pfam" id="PF00801"/>
    </source>
</evidence>
<dbReference type="InterPro" id="IPR013783">
    <property type="entry name" value="Ig-like_fold"/>
</dbReference>
<keyword evidence="4" id="KW-1185">Reference proteome</keyword>
<protein>
    <recommendedName>
        <fullName evidence="2">PKD domain-containing protein</fullName>
    </recommendedName>
</protein>
<dbReference type="STRING" id="1116391.PM3016_2123"/>
<feature type="signal peptide" evidence="1">
    <location>
        <begin position="1"/>
        <end position="33"/>
    </location>
</feature>
<dbReference type="InterPro" id="IPR000601">
    <property type="entry name" value="PKD_dom"/>
</dbReference>
<dbReference type="KEGG" id="pmq:PM3016_2123"/>
<dbReference type="SUPFAM" id="SSF49299">
    <property type="entry name" value="PKD domain"/>
    <property type="match status" value="1"/>
</dbReference>
<evidence type="ECO:0000256" key="1">
    <source>
        <dbReference type="SAM" id="SignalP"/>
    </source>
</evidence>
<dbReference type="RefSeq" id="WP_014369439.1">
    <property type="nucleotide sequence ID" value="NC_016935.1"/>
</dbReference>
<sequence>MISSKNVSRKASTSAMVVIMLSTLLMTNTGASAAVGSTASTNVNASAMVTPDSADPLYNRPVIDSETDLAAPVPHRKVSGHFEGTDKKFTFYFPEKSKFTGRFFQNVYPLQDENVADVNISFGADSGAYTVQTNGGGGYRVDAAAAKFSRTAAAKYYGWSGRIYGYIYGGSGGSYQTIGALEGSKGVWDGAVPYITGVPTSIPNNFFIRAFARFALEKKAQQIAEAVSPGGSGNPYAGLNDMEKTVLQEVTKLGVPLRAWEDYNYLLGLHDTEGLLGFLNVLRGIDPTYVEDFWNKPGYLGTEPSALGELFRSSKVDSTSIVTQVTRDAQNNTTSLTLDQVPAVSTPMYWLDYTLLAADGTTTAQKLSGSFDAATKVFTIGKGNPENVLSAIETGAKLKIDNRWYLAALSYHRHQVPKAQSYTAWDQFRAPDGTPFYPQRTMEIGPLITQGVSGGAAYHGHIHAKVIMVVNLFDVDAYPWNADWYSARVKEALGDRYADNFRVWYNDNADHISPARTPRLVQYDGILQQALRDVSAWVEKGVAPPRSTSYEVVDGQVEVPDKASVRHGIQPVVDLSVGGAAKIDVKAGQTVTFTARIQVPHGSGKIVATEWDFDGTGDFKAWKFGAPRQTVNISMTFKYTKPGTYDPAIRVTAQREGDTKTPFALIQNLGRVRVVVH</sequence>
<reference evidence="3 4" key="1">
    <citation type="journal article" date="2012" name="J. Bacteriol.">
        <title>Complete Genome Sequence of Paenibacillus mucilaginosus 3016, a Bacterium Functional as Microbial Fertilizer.</title>
        <authorList>
            <person name="Ma M."/>
            <person name="Wang Z."/>
            <person name="Li L."/>
            <person name="Jiang X."/>
            <person name="Guan D."/>
            <person name="Cao F."/>
            <person name="Chen H."/>
            <person name="Wang X."/>
            <person name="Shen D."/>
            <person name="Du B."/>
            <person name="Li J."/>
        </authorList>
    </citation>
    <scope>NUCLEOTIDE SEQUENCE [LARGE SCALE GENOMIC DNA]</scope>
    <source>
        <strain evidence="3 4">3016</strain>
    </source>
</reference>
<dbReference type="Pfam" id="PF00801">
    <property type="entry name" value="PKD"/>
    <property type="match status" value="1"/>
</dbReference>
<feature type="chain" id="PRO_5003604882" description="PKD domain-containing protein" evidence="1">
    <location>
        <begin position="34"/>
        <end position="677"/>
    </location>
</feature>
<dbReference type="Proteomes" id="UP000007523">
    <property type="component" value="Chromosome"/>
</dbReference>
<keyword evidence="1" id="KW-0732">Signal</keyword>
<dbReference type="HOGENOM" id="CLU_434023_0_0_9"/>